<evidence type="ECO:0000313" key="4">
    <source>
        <dbReference type="Proteomes" id="UP000625711"/>
    </source>
</evidence>
<gene>
    <name evidence="3" type="ORF">GWI33_013934</name>
</gene>
<dbReference type="OrthoDB" id="5796379at2759"/>
<dbReference type="EMBL" id="JAACXV010013476">
    <property type="protein sequence ID" value="KAF7273345.1"/>
    <property type="molecule type" value="Genomic_DNA"/>
</dbReference>
<dbReference type="GO" id="GO:0009786">
    <property type="term" value="P:regulation of asymmetric cell division"/>
    <property type="evidence" value="ECO:0007669"/>
    <property type="project" value="TreeGrafter"/>
</dbReference>
<dbReference type="PANTHER" id="PTHR21386">
    <property type="entry name" value="INSCUTEABLE"/>
    <property type="match status" value="1"/>
</dbReference>
<dbReference type="SMART" id="SM00185">
    <property type="entry name" value="ARM"/>
    <property type="match status" value="5"/>
</dbReference>
<dbReference type="SUPFAM" id="SSF48371">
    <property type="entry name" value="ARM repeat"/>
    <property type="match status" value="1"/>
</dbReference>
<dbReference type="GO" id="GO:0045176">
    <property type="term" value="P:apical protein localization"/>
    <property type="evidence" value="ECO:0007669"/>
    <property type="project" value="TreeGrafter"/>
</dbReference>
<proteinExistence type="predicted"/>
<evidence type="ECO:0000259" key="2">
    <source>
        <dbReference type="Pfam" id="PF19427"/>
    </source>
</evidence>
<protein>
    <recommendedName>
        <fullName evidence="2">Protein inscuteable homologue C-terminal domain-containing protein</fullName>
    </recommendedName>
</protein>
<organism evidence="3 4">
    <name type="scientific">Rhynchophorus ferrugineus</name>
    <name type="common">Red palm weevil</name>
    <name type="synonym">Curculio ferrugineus</name>
    <dbReference type="NCBI Taxonomy" id="354439"/>
    <lineage>
        <taxon>Eukaryota</taxon>
        <taxon>Metazoa</taxon>
        <taxon>Ecdysozoa</taxon>
        <taxon>Arthropoda</taxon>
        <taxon>Hexapoda</taxon>
        <taxon>Insecta</taxon>
        <taxon>Pterygota</taxon>
        <taxon>Neoptera</taxon>
        <taxon>Endopterygota</taxon>
        <taxon>Coleoptera</taxon>
        <taxon>Polyphaga</taxon>
        <taxon>Cucujiformia</taxon>
        <taxon>Curculionidae</taxon>
        <taxon>Dryophthorinae</taxon>
        <taxon>Rhynchophorus</taxon>
    </lineage>
</organism>
<dbReference type="Gene3D" id="6.20.200.10">
    <property type="entry name" value="Inscuteable LGN-binding domain"/>
    <property type="match status" value="1"/>
</dbReference>
<reference evidence="3" key="1">
    <citation type="submission" date="2020-08" db="EMBL/GenBank/DDBJ databases">
        <title>Genome sequencing and assembly of the red palm weevil Rhynchophorus ferrugineus.</title>
        <authorList>
            <person name="Dias G.B."/>
            <person name="Bergman C.M."/>
            <person name="Manee M."/>
        </authorList>
    </citation>
    <scope>NUCLEOTIDE SEQUENCE</scope>
    <source>
        <strain evidence="3">AA-2017</strain>
        <tissue evidence="3">Whole larva</tissue>
    </source>
</reference>
<dbReference type="InterPro" id="IPR045789">
    <property type="entry name" value="Insc_C"/>
</dbReference>
<dbReference type="GO" id="GO:0045179">
    <property type="term" value="C:apical cortex"/>
    <property type="evidence" value="ECO:0007669"/>
    <property type="project" value="TreeGrafter"/>
</dbReference>
<sequence length="800" mass="89623">MSFKRSPSKVWWGNDSLEYRDVSASPGSQDSGFSDTETSSHNVEKERNRNNNNQNVNNKNNSNVKEDGTNHETPRKLKDKDIAKNIFKNHPNLDRNKNLTSNYKEKLTPMKNCIDGRLIRSEVKASPTIVKKIPKGNGAETEPVRKQRFVKHSPKVSRNLFISKNTKECLETNANQYSILTPSNKSRSPDQTDEEENSRSVETPDYDTSSEISGTKSVPLLRSSLRSSRGSRKTNKSAPAVLESSASADEYEAVTSFNTSECESELEELFSTVEGPEYTSTPKGDFVEPLDRMRHRRGQRGRLQPRLKLRYPDNQRVPPIHTDGVTIDNKAVLWWLEEAKLSIEQECMTMLQCKSIAAELSQKVNHFAACSTNMLRGLLSHARCIEMDYKNLNCESSQVNPLVQSLAGNILDFFKTHANQVTSKVIKLHDQIKNTPTNGLGPLELLYVEWETIKMQALIIEIKKLVEKLEDPTSELDLRASLTGITSVALRNTDLIENFVKADIIPVLLILCEKCDGSSLRTLILRALSTMCSNSIAIRQFEKFSGVQIIADTLEEESRPEPERSEAVALLAQVTAPWFEDNHSVKGLQDYSKKLVSSLTRFSANTKCCQNLLLCAAALANLSSMDNKCIKFLVQYKTAPVLLAAVKNRGPMVSVYLLEQVATLIANMASLEDARSQLTNADAVPALLHFLKPPRLTHNEDVERRLQQKSVIALSRLCGDKNGSQQVVDHDGLRRLVQLCREKQERFNSDAVLVATLATLRKIAESCGTEMLSVQDCQELVEPKLLDSFLAYSAQNESYV</sequence>
<comment type="caution">
    <text evidence="3">The sequence shown here is derived from an EMBL/GenBank/DDBJ whole genome shotgun (WGS) entry which is preliminary data.</text>
</comment>
<feature type="region of interest" description="Disordered" evidence="1">
    <location>
        <begin position="19"/>
        <end position="76"/>
    </location>
</feature>
<dbReference type="InterPro" id="IPR016024">
    <property type="entry name" value="ARM-type_fold"/>
</dbReference>
<keyword evidence="4" id="KW-1185">Reference proteome</keyword>
<dbReference type="GO" id="GO:0008093">
    <property type="term" value="F:cytoskeletal anchor activity"/>
    <property type="evidence" value="ECO:0007669"/>
    <property type="project" value="TreeGrafter"/>
</dbReference>
<feature type="compositionally biased region" description="Basic and acidic residues" evidence="1">
    <location>
        <begin position="64"/>
        <end position="76"/>
    </location>
</feature>
<dbReference type="Gene3D" id="1.25.10.10">
    <property type="entry name" value="Leucine-rich Repeat Variant"/>
    <property type="match status" value="1"/>
</dbReference>
<dbReference type="Proteomes" id="UP000625711">
    <property type="component" value="Unassembled WGS sequence"/>
</dbReference>
<evidence type="ECO:0000256" key="1">
    <source>
        <dbReference type="SAM" id="MobiDB-lite"/>
    </source>
</evidence>
<dbReference type="PANTHER" id="PTHR21386:SF0">
    <property type="entry name" value="PROTEIN INSCUTEABLE HOMOLOG"/>
    <property type="match status" value="1"/>
</dbReference>
<dbReference type="CDD" id="cd21966">
    <property type="entry name" value="INSC_LBD"/>
    <property type="match status" value="1"/>
</dbReference>
<feature type="region of interest" description="Disordered" evidence="1">
    <location>
        <begin position="180"/>
        <end position="247"/>
    </location>
</feature>
<dbReference type="InterPro" id="IPR011989">
    <property type="entry name" value="ARM-like"/>
</dbReference>
<feature type="compositionally biased region" description="Polar residues" evidence="1">
    <location>
        <begin position="206"/>
        <end position="216"/>
    </location>
</feature>
<dbReference type="InterPro" id="IPR038205">
    <property type="entry name" value="INSC_LBD_sf"/>
</dbReference>
<feature type="compositionally biased region" description="Polar residues" evidence="1">
    <location>
        <begin position="25"/>
        <end position="41"/>
    </location>
</feature>
<evidence type="ECO:0000313" key="3">
    <source>
        <dbReference type="EMBL" id="KAF7273345.1"/>
    </source>
</evidence>
<dbReference type="InterPro" id="IPR039921">
    <property type="entry name" value="Inscuteable"/>
</dbReference>
<dbReference type="Pfam" id="PF19427">
    <property type="entry name" value="Insc_C"/>
    <property type="match status" value="1"/>
</dbReference>
<name>A0A834MB37_RHYFE</name>
<feature type="domain" description="Protein inscuteable homologue C-terminal" evidence="2">
    <location>
        <begin position="456"/>
        <end position="800"/>
    </location>
</feature>
<dbReference type="InterPro" id="IPR000225">
    <property type="entry name" value="Armadillo"/>
</dbReference>
<accession>A0A834MB37</accession>
<feature type="compositionally biased region" description="Low complexity" evidence="1">
    <location>
        <begin position="50"/>
        <end position="63"/>
    </location>
</feature>
<dbReference type="GO" id="GO:0000132">
    <property type="term" value="P:establishment of mitotic spindle orientation"/>
    <property type="evidence" value="ECO:0007669"/>
    <property type="project" value="TreeGrafter"/>
</dbReference>
<dbReference type="GO" id="GO:0008356">
    <property type="term" value="P:asymmetric cell division"/>
    <property type="evidence" value="ECO:0007669"/>
    <property type="project" value="InterPro"/>
</dbReference>
<dbReference type="AlphaFoldDB" id="A0A834MB37"/>